<dbReference type="InterPro" id="IPR057654">
    <property type="entry name" value="Znf-CCCH_tandem"/>
</dbReference>
<dbReference type="GO" id="GO:0008270">
    <property type="term" value="F:zinc ion binding"/>
    <property type="evidence" value="ECO:0007669"/>
    <property type="project" value="UniProtKB-KW"/>
</dbReference>
<sequence>MTNRPFSFGQFSSPGQVLASPGKFVDMASPTLHPHTSNGSHGSLDSIIVDAWTRYENTKRSDDVKNALIEELIHRYTYVSQEYAKLLEQVEIEKRQHGPFFANNSVYKNEYENLRRTIDRDPFVLVLIDGDGMIFHEHYLSKGEEGGRQAAEMLRQSTELYAREQVPDLPNEIKVVTRMYANVKGLADMCSRSGLVASPTLIEDFVRGFTRGNALFDFIDVGPGKDRADVKVSELFKLHAYDPRCKHIVFGCSHDNGFARLLEKYIFDEVITRRVTLLEGQPFGKELLDLPFNRSKFGTIFRSERIVPTPIGTMNGNPEVAAVGALLRSMSHTPSESISSMGESTYAKPSPVSWANRAAAAAAAVLPPPTPPIEKAIPEPTSKDTIPRNRKGQRLDPIVKFDRAEIDRVRKMKMCNVHYLRQECPYGNKCTHKHDKDPSKRELEVLKVVARFACCRSGSSCDDPRCIYGHRCQAPERLDPTKWPNERGKTCIFGPDCVFPAELHNIDIVPVKMTKV</sequence>
<feature type="domain" description="C3H1-type" evidence="6">
    <location>
        <begin position="410"/>
        <end position="437"/>
    </location>
</feature>
<keyword evidence="1 4" id="KW-0479">Metal-binding</keyword>
<dbReference type="Proteomes" id="UP000053259">
    <property type="component" value="Unassembled WGS sequence"/>
</dbReference>
<dbReference type="InterPro" id="IPR036855">
    <property type="entry name" value="Znf_CCCH_sf"/>
</dbReference>
<evidence type="ECO:0000256" key="4">
    <source>
        <dbReference type="PROSITE-ProRule" id="PRU00723"/>
    </source>
</evidence>
<reference evidence="7 8" key="1">
    <citation type="submission" date="2015-01" db="EMBL/GenBank/DDBJ databases">
        <title>The Genome Sequence of Ochroconis gallopava CBS43764.</title>
        <authorList>
            <consortium name="The Broad Institute Genomics Platform"/>
            <person name="Cuomo C."/>
            <person name="de Hoog S."/>
            <person name="Gorbushina A."/>
            <person name="Stielow B."/>
            <person name="Teixiera M."/>
            <person name="Abouelleil A."/>
            <person name="Chapman S.B."/>
            <person name="Priest M."/>
            <person name="Young S.K."/>
            <person name="Wortman J."/>
            <person name="Nusbaum C."/>
            <person name="Birren B."/>
        </authorList>
    </citation>
    <scope>NUCLEOTIDE SEQUENCE [LARGE SCALE GENOMIC DNA]</scope>
    <source>
        <strain evidence="7 8">CBS 43764</strain>
    </source>
</reference>
<proteinExistence type="predicted"/>
<evidence type="ECO:0000259" key="6">
    <source>
        <dbReference type="PROSITE" id="PS50103"/>
    </source>
</evidence>
<dbReference type="AlphaFoldDB" id="A0A0D2AA99"/>
<dbReference type="EMBL" id="KN847543">
    <property type="protein sequence ID" value="KIW03688.1"/>
    <property type="molecule type" value="Genomic_DNA"/>
</dbReference>
<feature type="zinc finger region" description="C3H1-type" evidence="4">
    <location>
        <begin position="410"/>
        <end position="437"/>
    </location>
</feature>
<dbReference type="InterPro" id="IPR057683">
    <property type="entry name" value="DUF7923"/>
</dbReference>
<evidence type="ECO:0000313" key="8">
    <source>
        <dbReference type="Proteomes" id="UP000053259"/>
    </source>
</evidence>
<dbReference type="RefSeq" id="XP_016213557.1">
    <property type="nucleotide sequence ID" value="XM_016358456.1"/>
</dbReference>
<evidence type="ECO:0000313" key="7">
    <source>
        <dbReference type="EMBL" id="KIW03688.1"/>
    </source>
</evidence>
<feature type="region of interest" description="Disordered" evidence="5">
    <location>
        <begin position="366"/>
        <end position="390"/>
    </location>
</feature>
<keyword evidence="2 4" id="KW-0863">Zinc-finger</keyword>
<dbReference type="STRING" id="253628.A0A0D2AA99"/>
<dbReference type="Pfam" id="PF25540">
    <property type="entry name" value="DUF7923"/>
    <property type="match status" value="1"/>
</dbReference>
<protein>
    <recommendedName>
        <fullName evidence="6">C3H1-type domain-containing protein</fullName>
    </recommendedName>
</protein>
<evidence type="ECO:0000256" key="3">
    <source>
        <dbReference type="ARBA" id="ARBA00022833"/>
    </source>
</evidence>
<keyword evidence="8" id="KW-1185">Reference proteome</keyword>
<dbReference type="PANTHER" id="PTHR37543">
    <property type="entry name" value="CCCH ZINC FINGER DNA BINDING PROTEIN (AFU_ORTHOLOGUE AFUA_5G12760)"/>
    <property type="match status" value="1"/>
</dbReference>
<dbReference type="PANTHER" id="PTHR37543:SF1">
    <property type="entry name" value="CCCH ZINC FINGER DNA BINDING PROTEIN (AFU_ORTHOLOGUE AFUA_5G12760)"/>
    <property type="match status" value="1"/>
</dbReference>
<dbReference type="InterPro" id="IPR000571">
    <property type="entry name" value="Znf_CCCH"/>
</dbReference>
<dbReference type="PROSITE" id="PS50103">
    <property type="entry name" value="ZF_C3H1"/>
    <property type="match status" value="1"/>
</dbReference>
<evidence type="ECO:0000256" key="1">
    <source>
        <dbReference type="ARBA" id="ARBA00022723"/>
    </source>
</evidence>
<dbReference type="VEuPathDB" id="FungiDB:PV09_05006"/>
<dbReference type="SUPFAM" id="SSF90229">
    <property type="entry name" value="CCCH zinc finger"/>
    <property type="match status" value="1"/>
</dbReference>
<keyword evidence="3 4" id="KW-0862">Zinc</keyword>
<accession>A0A0D2AA99</accession>
<dbReference type="Pfam" id="PF25543">
    <property type="entry name" value="zf-CCCH_tandem"/>
    <property type="match status" value="1"/>
</dbReference>
<organism evidence="7 8">
    <name type="scientific">Verruconis gallopava</name>
    <dbReference type="NCBI Taxonomy" id="253628"/>
    <lineage>
        <taxon>Eukaryota</taxon>
        <taxon>Fungi</taxon>
        <taxon>Dikarya</taxon>
        <taxon>Ascomycota</taxon>
        <taxon>Pezizomycotina</taxon>
        <taxon>Dothideomycetes</taxon>
        <taxon>Pleosporomycetidae</taxon>
        <taxon>Venturiales</taxon>
        <taxon>Sympoventuriaceae</taxon>
        <taxon>Verruconis</taxon>
    </lineage>
</organism>
<evidence type="ECO:0000256" key="5">
    <source>
        <dbReference type="SAM" id="MobiDB-lite"/>
    </source>
</evidence>
<gene>
    <name evidence="7" type="ORF">PV09_05006</name>
</gene>
<dbReference type="GeneID" id="27312979"/>
<dbReference type="OrthoDB" id="3512845at2759"/>
<name>A0A0D2AA99_9PEZI</name>
<evidence type="ECO:0000256" key="2">
    <source>
        <dbReference type="ARBA" id="ARBA00022771"/>
    </source>
</evidence>
<dbReference type="InParanoid" id="A0A0D2AA99"/>
<feature type="compositionally biased region" description="Basic and acidic residues" evidence="5">
    <location>
        <begin position="381"/>
        <end position="390"/>
    </location>
</feature>